<keyword evidence="3" id="KW-1185">Reference proteome</keyword>
<dbReference type="STRING" id="1235591.CAK95_00690"/>
<dbReference type="RefSeq" id="WP_086086078.1">
    <property type="nucleotide sequence ID" value="NZ_CP021112.1"/>
</dbReference>
<dbReference type="InterPro" id="IPR050631">
    <property type="entry name" value="PheA/TfdB_FAD_monoxygenase"/>
</dbReference>
<dbReference type="Gene3D" id="3.50.50.60">
    <property type="entry name" value="FAD/NAD(P)-binding domain"/>
    <property type="match status" value="1"/>
</dbReference>
<proteinExistence type="predicted"/>
<dbReference type="SUPFAM" id="SSF51905">
    <property type="entry name" value="FAD/NAD(P)-binding domain"/>
    <property type="match status" value="1"/>
</dbReference>
<dbReference type="GO" id="GO:0071949">
    <property type="term" value="F:FAD binding"/>
    <property type="evidence" value="ECO:0007669"/>
    <property type="project" value="InterPro"/>
</dbReference>
<sequence>MTTETRVALKPHYPVAIVGAGPTGLTLANLLGVYGVQCVIIERKTATVHEPRAVSIDDESLRTMQAAGIVEEVFAQTVSGYGSDYYSAAGQCFARVQPTGQPYGYPRRNAFRQPILERQLREALARFPKVATAFGHELLSFEQDAEHVTLRVRQPDGSEAEVACDYLIGCDGASSATRRAIGTTLGGSSFGERWLIVDLENSPTPSRHTKVFCSPERPCIALPGPNQTRRYEFYLHPHERDEDLLNPEMVQHLLKTHDADPGSRIVRQVIYTFHARIAERWSLGRIFLAGDAAHLTPPFAGQGMNSGLRDAYNLAWKLAAVVRRELGPNLLDTYEVERRDHVWAMIDMALRMGRVMAPRSRAEAFAVQSAFRLLGLYPPARDYIAQMKFKPSPRFVEGFLVPDGRNAKKTLVGRLFPQPRVLLADGQSVLLDNVLGEGFSIVMRSGEVGIMPVTDPVLSSIKPKIVIIIGDGSLPASSASGIAVHAKDVQDWSAIPPDHVFLLRPDRYVMACIPVDEWHSGSSRIASLVNATFRH</sequence>
<dbReference type="EMBL" id="CP021112">
    <property type="protein sequence ID" value="ARP97758.1"/>
    <property type="molecule type" value="Genomic_DNA"/>
</dbReference>
<dbReference type="PANTHER" id="PTHR43476">
    <property type="entry name" value="3-(3-HYDROXY-PHENYL)PROPIONATE/3-HYDROXYCINNAMIC ACID HYDROXYLASE"/>
    <property type="match status" value="1"/>
</dbReference>
<dbReference type="NCBIfam" id="NF004829">
    <property type="entry name" value="PRK06183.1-3"/>
    <property type="match status" value="1"/>
</dbReference>
<name>A0A1W6ZK11_9HYPH</name>
<dbReference type="PANTHER" id="PTHR43476:SF3">
    <property type="entry name" value="FAD-BINDING MONOOXYGENASE"/>
    <property type="match status" value="1"/>
</dbReference>
<reference evidence="2 3" key="1">
    <citation type="submission" date="2017-05" db="EMBL/GenBank/DDBJ databases">
        <title>Full genome sequence of Pseudorhodoplanes sinuspersici.</title>
        <authorList>
            <person name="Dastgheib S.M.M."/>
            <person name="Shavandi M."/>
            <person name="Tirandaz H."/>
        </authorList>
    </citation>
    <scope>NUCLEOTIDE SEQUENCE [LARGE SCALE GENOMIC DNA]</scope>
    <source>
        <strain evidence="2 3">RIPI110</strain>
    </source>
</reference>
<dbReference type="Proteomes" id="UP000194137">
    <property type="component" value="Chromosome"/>
</dbReference>
<dbReference type="AlphaFoldDB" id="A0A1W6ZK11"/>
<dbReference type="GO" id="GO:0008688">
    <property type="term" value="F:3-(3-hydroxyphenyl)propionate hydroxylase activity"/>
    <property type="evidence" value="ECO:0007669"/>
    <property type="project" value="TreeGrafter"/>
</dbReference>
<evidence type="ECO:0000313" key="2">
    <source>
        <dbReference type="EMBL" id="ARP97758.1"/>
    </source>
</evidence>
<evidence type="ECO:0000256" key="1">
    <source>
        <dbReference type="ARBA" id="ARBA00023002"/>
    </source>
</evidence>
<protein>
    <submittedName>
        <fullName evidence="2">Monooxygenase</fullName>
    </submittedName>
</protein>
<organism evidence="2 3">
    <name type="scientific">Pseudorhodoplanes sinuspersici</name>
    <dbReference type="NCBI Taxonomy" id="1235591"/>
    <lineage>
        <taxon>Bacteria</taxon>
        <taxon>Pseudomonadati</taxon>
        <taxon>Pseudomonadota</taxon>
        <taxon>Alphaproteobacteria</taxon>
        <taxon>Hyphomicrobiales</taxon>
        <taxon>Pseudorhodoplanes</taxon>
    </lineage>
</organism>
<accession>A0A1W6ZK11</accession>
<keyword evidence="1" id="KW-0560">Oxidoreductase</keyword>
<dbReference type="GO" id="GO:0019622">
    <property type="term" value="P:3-(3-hydroxy)phenylpropionate catabolic process"/>
    <property type="evidence" value="ECO:0007669"/>
    <property type="project" value="TreeGrafter"/>
</dbReference>
<dbReference type="Pfam" id="PF01494">
    <property type="entry name" value="FAD_binding_3"/>
    <property type="match status" value="1"/>
</dbReference>
<dbReference type="InterPro" id="IPR002938">
    <property type="entry name" value="FAD-bd"/>
</dbReference>
<keyword evidence="2" id="KW-0503">Monooxygenase</keyword>
<evidence type="ECO:0000313" key="3">
    <source>
        <dbReference type="Proteomes" id="UP000194137"/>
    </source>
</evidence>
<dbReference type="NCBIfam" id="NF004831">
    <property type="entry name" value="PRK06183.1-5"/>
    <property type="match status" value="1"/>
</dbReference>
<dbReference type="InterPro" id="IPR036188">
    <property type="entry name" value="FAD/NAD-bd_sf"/>
</dbReference>
<gene>
    <name evidence="2" type="ORF">CAK95_00690</name>
</gene>
<dbReference type="PRINTS" id="PR00420">
    <property type="entry name" value="RNGMNOXGNASE"/>
</dbReference>
<dbReference type="KEGG" id="psin:CAK95_00690"/>
<dbReference type="OrthoDB" id="9791689at2"/>
<dbReference type="Gene3D" id="3.30.70.2450">
    <property type="match status" value="1"/>
</dbReference>